<name>A0A9Q0CTR7_9POAL</name>
<feature type="compositionally biased region" description="Polar residues" evidence="1">
    <location>
        <begin position="395"/>
        <end position="408"/>
    </location>
</feature>
<evidence type="ECO:0000256" key="2">
    <source>
        <dbReference type="SAM" id="Phobius"/>
    </source>
</evidence>
<feature type="region of interest" description="Disordered" evidence="1">
    <location>
        <begin position="384"/>
        <end position="408"/>
    </location>
</feature>
<reference evidence="3" key="1">
    <citation type="journal article" date="2022" name="Cell">
        <title>Repeat-based holocentromeres influence genome architecture and karyotype evolution.</title>
        <authorList>
            <person name="Hofstatter P.G."/>
            <person name="Thangavel G."/>
            <person name="Lux T."/>
            <person name="Neumann P."/>
            <person name="Vondrak T."/>
            <person name="Novak P."/>
            <person name="Zhang M."/>
            <person name="Costa L."/>
            <person name="Castellani M."/>
            <person name="Scott A."/>
            <person name="Toegelov H."/>
            <person name="Fuchs J."/>
            <person name="Mata-Sucre Y."/>
            <person name="Dias Y."/>
            <person name="Vanzela A.L.L."/>
            <person name="Huettel B."/>
            <person name="Almeida C.C.S."/>
            <person name="Simkova H."/>
            <person name="Souza G."/>
            <person name="Pedrosa-Harand A."/>
            <person name="Macas J."/>
            <person name="Mayer K.F.X."/>
            <person name="Houben A."/>
            <person name="Marques A."/>
        </authorList>
    </citation>
    <scope>NUCLEOTIDE SEQUENCE</scope>
    <source>
        <strain evidence="3">RhyBre1mFocal</strain>
    </source>
</reference>
<dbReference type="InterPro" id="IPR011990">
    <property type="entry name" value="TPR-like_helical_dom_sf"/>
</dbReference>
<dbReference type="OrthoDB" id="552664at2759"/>
<dbReference type="PANTHER" id="PTHR36888">
    <property type="entry name" value="TETRATRICOPEPTIDE-LIKE HELICAL DOMAIN-CONTAINING PROTEIN-RELATED"/>
    <property type="match status" value="1"/>
</dbReference>
<keyword evidence="2" id="KW-0472">Membrane</keyword>
<accession>A0A9Q0CTR7</accession>
<dbReference type="Gene3D" id="1.25.40.10">
    <property type="entry name" value="Tetratricopeptide repeat domain"/>
    <property type="match status" value="1"/>
</dbReference>
<dbReference type="SUPFAM" id="SSF48452">
    <property type="entry name" value="TPR-like"/>
    <property type="match status" value="1"/>
</dbReference>
<feature type="transmembrane region" description="Helical" evidence="2">
    <location>
        <begin position="124"/>
        <end position="142"/>
    </location>
</feature>
<gene>
    <name evidence="3" type="ORF">LUZ63_008541</name>
</gene>
<proteinExistence type="predicted"/>
<sequence length="649" mass="71841">MATAVFSTAAASLYSFLLSPSHSRANATIPRPNLLSLSSRIQIRNSLPVSLSSNSIASSSSYSYSYSGWDDLAIADSLSPSETGKVDPIRNLFLSVGISDGKSCALFLLGFLSALAVSRARFSPFAFLPVSILVFLAGYAVGIGRDGFGTKIEGSDQKSKVLRAIISELEVKLGELRSGLQTLGESGRLESVEIRKSIDIVENMRIKLANASQVIDKDLNLDESIDAERKLNLKPAHKRANFEAVATDVVKYFGSLIQENIGELGTTRKKVESFGKEVLSQEMNAKKEDNLISRSSKVEESKHTSLRDIMDNGKLEPAYSNIHSYNQEIDGLNSSRLERMVLKHQRDSSLKEGFIGESKESSVLEQTLEIRNRSYKFKYEHIGERDMSEDKSETQDQTSSSSISNDQEFNQNLKEASDILTRARECMKSNSDEEKADALLYKASSLLSTAVSLKPSSLLAIGQLGNTFLLHGELKLKISRELRVLLSNSDSSRFKKAEVGSALVEVCEECENLLVEAGRNYRKALTIDPNDAKALYNWGLALSFRAQLISDIGPEAAVDADKVYLAAIDKFDAMLSKNNAFAPEALYRWGIALQQRSHLRQRKDKEKIKLLQQAKSLFEEVLLMEANNRTVRDALSSCISELQYHGPWL</sequence>
<dbReference type="AlphaFoldDB" id="A0A9Q0CTR7"/>
<dbReference type="Proteomes" id="UP001151287">
    <property type="component" value="Unassembled WGS sequence"/>
</dbReference>
<keyword evidence="4" id="KW-1185">Reference proteome</keyword>
<evidence type="ECO:0000256" key="1">
    <source>
        <dbReference type="SAM" id="MobiDB-lite"/>
    </source>
</evidence>
<organism evidence="3 4">
    <name type="scientific">Rhynchospora breviuscula</name>
    <dbReference type="NCBI Taxonomy" id="2022672"/>
    <lineage>
        <taxon>Eukaryota</taxon>
        <taxon>Viridiplantae</taxon>
        <taxon>Streptophyta</taxon>
        <taxon>Embryophyta</taxon>
        <taxon>Tracheophyta</taxon>
        <taxon>Spermatophyta</taxon>
        <taxon>Magnoliopsida</taxon>
        <taxon>Liliopsida</taxon>
        <taxon>Poales</taxon>
        <taxon>Cyperaceae</taxon>
        <taxon>Cyperoideae</taxon>
        <taxon>Rhynchosporeae</taxon>
        <taxon>Rhynchospora</taxon>
    </lineage>
</organism>
<comment type="caution">
    <text evidence="3">The sequence shown here is derived from an EMBL/GenBank/DDBJ whole genome shotgun (WGS) entry which is preliminary data.</text>
</comment>
<feature type="compositionally biased region" description="Basic and acidic residues" evidence="1">
    <location>
        <begin position="384"/>
        <end position="394"/>
    </location>
</feature>
<keyword evidence="2" id="KW-0812">Transmembrane</keyword>
<dbReference type="EMBL" id="JAMQYH010000002">
    <property type="protein sequence ID" value="KAJ1700029.1"/>
    <property type="molecule type" value="Genomic_DNA"/>
</dbReference>
<keyword evidence="2" id="KW-1133">Transmembrane helix</keyword>
<evidence type="ECO:0000313" key="3">
    <source>
        <dbReference type="EMBL" id="KAJ1700029.1"/>
    </source>
</evidence>
<protein>
    <submittedName>
        <fullName evidence="3">Uncharacterized protein</fullName>
    </submittedName>
</protein>
<dbReference type="PANTHER" id="PTHR36888:SF2">
    <property type="entry name" value="TETRATRICOPEPTIDE REPEAT (TPR)-LIKE SUPERFAMILY PROTEIN"/>
    <property type="match status" value="1"/>
</dbReference>
<evidence type="ECO:0000313" key="4">
    <source>
        <dbReference type="Proteomes" id="UP001151287"/>
    </source>
</evidence>